<dbReference type="FunFam" id="1.10.287.130:FF:000035">
    <property type="entry name" value="Two-component sensor histidine kinase"/>
    <property type="match status" value="1"/>
</dbReference>
<evidence type="ECO:0000256" key="1">
    <source>
        <dbReference type="ARBA" id="ARBA00000085"/>
    </source>
</evidence>
<keyword evidence="9 16" id="KW-0812">Transmembrane</keyword>
<keyword evidence="5" id="KW-1003">Cell membrane</keyword>
<dbReference type="PANTHER" id="PTHR45436:SF14">
    <property type="entry name" value="SENSOR PROTEIN QSEC"/>
    <property type="match status" value="1"/>
</dbReference>
<keyword evidence="19" id="KW-1185">Reference proteome</keyword>
<proteinExistence type="predicted"/>
<keyword evidence="11 18" id="KW-0418">Kinase</keyword>
<dbReference type="RefSeq" id="WP_201090511.1">
    <property type="nucleotide sequence ID" value="NZ_CP067393.1"/>
</dbReference>
<gene>
    <name evidence="18" type="primary">qseC</name>
    <name evidence="18" type="ORF">JHT90_09345</name>
</gene>
<dbReference type="Pfam" id="PF00512">
    <property type="entry name" value="HisKA"/>
    <property type="match status" value="1"/>
</dbReference>
<evidence type="ECO:0000256" key="7">
    <source>
        <dbReference type="ARBA" id="ARBA00022553"/>
    </source>
</evidence>
<accession>A0A974NDK8</accession>
<dbReference type="CDD" id="cd00082">
    <property type="entry name" value="HisKA"/>
    <property type="match status" value="1"/>
</dbReference>
<dbReference type="Pfam" id="PF02518">
    <property type="entry name" value="HATPase_c"/>
    <property type="match status" value="1"/>
</dbReference>
<evidence type="ECO:0000256" key="2">
    <source>
        <dbReference type="ARBA" id="ARBA00004429"/>
    </source>
</evidence>
<dbReference type="InterPro" id="IPR003661">
    <property type="entry name" value="HisK_dim/P_dom"/>
</dbReference>
<evidence type="ECO:0000313" key="19">
    <source>
        <dbReference type="Proteomes" id="UP000595278"/>
    </source>
</evidence>
<reference evidence="18 19" key="1">
    <citation type="submission" date="2021-01" db="EMBL/GenBank/DDBJ databases">
        <title>Entomomonas sp. F2A isolated from a house cricket (Acheta domesticus).</title>
        <authorList>
            <person name="Spergser J."/>
            <person name="Busse H.-J."/>
        </authorList>
    </citation>
    <scope>NUCLEOTIDE SEQUENCE [LARGE SCALE GENOMIC DNA]</scope>
    <source>
        <strain evidence="18 19">F2A</strain>
    </source>
</reference>
<evidence type="ECO:0000259" key="17">
    <source>
        <dbReference type="PROSITE" id="PS50109"/>
    </source>
</evidence>
<keyword evidence="14" id="KW-0902">Two-component regulatory system</keyword>
<dbReference type="InterPro" id="IPR005467">
    <property type="entry name" value="His_kinase_dom"/>
</dbReference>
<evidence type="ECO:0000256" key="3">
    <source>
        <dbReference type="ARBA" id="ARBA00012438"/>
    </source>
</evidence>
<keyword evidence="15 16" id="KW-0472">Membrane</keyword>
<dbReference type="InterPro" id="IPR036097">
    <property type="entry name" value="HisK_dim/P_sf"/>
</dbReference>
<evidence type="ECO:0000256" key="10">
    <source>
        <dbReference type="ARBA" id="ARBA00022741"/>
    </source>
</evidence>
<name>A0A974NDK8_9GAMM</name>
<evidence type="ECO:0000256" key="5">
    <source>
        <dbReference type="ARBA" id="ARBA00022475"/>
    </source>
</evidence>
<dbReference type="SMART" id="SM00388">
    <property type="entry name" value="HisKA"/>
    <property type="match status" value="1"/>
</dbReference>
<dbReference type="GO" id="GO:0000155">
    <property type="term" value="F:phosphorelay sensor kinase activity"/>
    <property type="evidence" value="ECO:0007669"/>
    <property type="project" value="InterPro"/>
</dbReference>
<dbReference type="PRINTS" id="PR00344">
    <property type="entry name" value="BCTRLSENSOR"/>
</dbReference>
<evidence type="ECO:0000256" key="12">
    <source>
        <dbReference type="ARBA" id="ARBA00022840"/>
    </source>
</evidence>
<dbReference type="GO" id="GO:0005524">
    <property type="term" value="F:ATP binding"/>
    <property type="evidence" value="ECO:0007669"/>
    <property type="project" value="UniProtKB-KW"/>
</dbReference>
<dbReference type="Gene3D" id="1.10.287.130">
    <property type="match status" value="1"/>
</dbReference>
<dbReference type="KEGG" id="eaz:JHT90_09345"/>
<dbReference type="Gene3D" id="1.20.5.1040">
    <property type="entry name" value="Sensor protein qsec"/>
    <property type="match status" value="2"/>
</dbReference>
<evidence type="ECO:0000256" key="16">
    <source>
        <dbReference type="SAM" id="Phobius"/>
    </source>
</evidence>
<feature type="transmembrane region" description="Helical" evidence="16">
    <location>
        <begin position="166"/>
        <end position="184"/>
    </location>
</feature>
<dbReference type="GO" id="GO:0005886">
    <property type="term" value="C:plasma membrane"/>
    <property type="evidence" value="ECO:0007669"/>
    <property type="project" value="TreeGrafter"/>
</dbReference>
<evidence type="ECO:0000256" key="14">
    <source>
        <dbReference type="ARBA" id="ARBA00023012"/>
    </source>
</evidence>
<evidence type="ECO:0000256" key="11">
    <source>
        <dbReference type="ARBA" id="ARBA00022777"/>
    </source>
</evidence>
<keyword evidence="8 18" id="KW-0808">Transferase</keyword>
<organism evidence="18 19">
    <name type="scientific">Entomomonas asaccharolytica</name>
    <dbReference type="NCBI Taxonomy" id="2785331"/>
    <lineage>
        <taxon>Bacteria</taxon>
        <taxon>Pseudomonadati</taxon>
        <taxon>Pseudomonadota</taxon>
        <taxon>Gammaproteobacteria</taxon>
        <taxon>Pseudomonadales</taxon>
        <taxon>Pseudomonadaceae</taxon>
        <taxon>Entomomonas</taxon>
    </lineage>
</organism>
<dbReference type="AlphaFoldDB" id="A0A974NDK8"/>
<dbReference type="InterPro" id="IPR004358">
    <property type="entry name" value="Sig_transdc_His_kin-like_C"/>
</dbReference>
<keyword evidence="10" id="KW-0547">Nucleotide-binding</keyword>
<dbReference type="InterPro" id="IPR003594">
    <property type="entry name" value="HATPase_dom"/>
</dbReference>
<dbReference type="PANTHER" id="PTHR45436">
    <property type="entry name" value="SENSOR HISTIDINE KINASE YKOH"/>
    <property type="match status" value="1"/>
</dbReference>
<evidence type="ECO:0000256" key="6">
    <source>
        <dbReference type="ARBA" id="ARBA00022519"/>
    </source>
</evidence>
<dbReference type="EMBL" id="CP067393">
    <property type="protein sequence ID" value="QQP84614.1"/>
    <property type="molecule type" value="Genomic_DNA"/>
</dbReference>
<evidence type="ECO:0000256" key="8">
    <source>
        <dbReference type="ARBA" id="ARBA00022679"/>
    </source>
</evidence>
<sequence length="451" mass="51560">MKRLSLKFRFIIYFCITIVITWSIATGITYVLSRKILKEVFDSQQVLFAKRLASLDLNDLSQNDDEKSQIVEVHSKAIKRFDYDDDVLSFAVFNQYGKMILHDDEDGEDFIFNNKVLQQADPVYMEDTKEWRIIWLRTHDNKTIIAVGQENEYREEMAERMAIAQALPWLIMITILMIVTIITISRELLPLNKLAKELQQRQPDDSTQIIDKDAPKEIKPFIAALNSLFNKISAMIIRERRFTENAAHELRSPLTALRIQAEVAQISAINSEQQKTALNNLITGIDRASRLVDQLLTLSRLDAESKITEQQPIDWQGLIASEIDLLTPLANKKQISIKYQLINKNTQCKGNPLFVSLLIRNLIDNAIKYCPQHSQITITENSRVITIEDNGQGVDKETLARLGERFYRPAGMDITGSGLGISIVKQVAMLHRWNIQFYLVKPTGLGVKITA</sequence>
<evidence type="ECO:0000256" key="15">
    <source>
        <dbReference type="ARBA" id="ARBA00023136"/>
    </source>
</evidence>
<dbReference type="SMART" id="SM00387">
    <property type="entry name" value="HATPase_c"/>
    <property type="match status" value="1"/>
</dbReference>
<keyword evidence="12" id="KW-0067">ATP-binding</keyword>
<keyword evidence="13 16" id="KW-1133">Transmembrane helix</keyword>
<protein>
    <recommendedName>
        <fullName evidence="4">Sensor protein QseC</fullName>
        <ecNumber evidence="3">2.7.13.3</ecNumber>
    </recommendedName>
</protein>
<dbReference type="Gene3D" id="3.30.565.10">
    <property type="entry name" value="Histidine kinase-like ATPase, C-terminal domain"/>
    <property type="match status" value="1"/>
</dbReference>
<dbReference type="SUPFAM" id="SSF47384">
    <property type="entry name" value="Homodimeric domain of signal transducing histidine kinase"/>
    <property type="match status" value="1"/>
</dbReference>
<evidence type="ECO:0000256" key="4">
    <source>
        <dbReference type="ARBA" id="ARBA00017234"/>
    </source>
</evidence>
<feature type="transmembrane region" description="Helical" evidence="16">
    <location>
        <begin position="12"/>
        <end position="32"/>
    </location>
</feature>
<comment type="catalytic activity">
    <reaction evidence="1">
        <text>ATP + protein L-histidine = ADP + protein N-phospho-L-histidine.</text>
        <dbReference type="EC" id="2.7.13.3"/>
    </reaction>
</comment>
<keyword evidence="6" id="KW-0997">Cell inner membrane</keyword>
<dbReference type="NCBIfam" id="NF007664">
    <property type="entry name" value="PRK10337.1"/>
    <property type="match status" value="1"/>
</dbReference>
<dbReference type="Proteomes" id="UP000595278">
    <property type="component" value="Chromosome"/>
</dbReference>
<dbReference type="InterPro" id="IPR059132">
    <property type="entry name" value="QseC"/>
</dbReference>
<keyword evidence="7" id="KW-0597">Phosphoprotein</keyword>
<evidence type="ECO:0000256" key="13">
    <source>
        <dbReference type="ARBA" id="ARBA00022989"/>
    </source>
</evidence>
<evidence type="ECO:0000313" key="18">
    <source>
        <dbReference type="EMBL" id="QQP84614.1"/>
    </source>
</evidence>
<dbReference type="EC" id="2.7.13.3" evidence="3"/>
<dbReference type="SUPFAM" id="SSF55874">
    <property type="entry name" value="ATPase domain of HSP90 chaperone/DNA topoisomerase II/histidine kinase"/>
    <property type="match status" value="1"/>
</dbReference>
<dbReference type="PROSITE" id="PS50109">
    <property type="entry name" value="HIS_KIN"/>
    <property type="match status" value="1"/>
</dbReference>
<evidence type="ECO:0000256" key="9">
    <source>
        <dbReference type="ARBA" id="ARBA00022692"/>
    </source>
</evidence>
<dbReference type="InterPro" id="IPR036890">
    <property type="entry name" value="HATPase_C_sf"/>
</dbReference>
<dbReference type="InterPro" id="IPR050428">
    <property type="entry name" value="TCS_sensor_his_kinase"/>
</dbReference>
<feature type="domain" description="Histidine kinase" evidence="17">
    <location>
        <begin position="245"/>
        <end position="451"/>
    </location>
</feature>
<comment type="subcellular location">
    <subcellularLocation>
        <location evidence="2">Cell inner membrane</location>
        <topology evidence="2">Multi-pass membrane protein</topology>
    </subcellularLocation>
</comment>